<sequence>MTLRNLLFFAFFLSVSLATAQSSASKNITIFELPAPQLDTLKKIRLYLPGSYKTSEKKYPVIYMHDAQNLFDNETSYAGEWAVDEFLDSLAKKEVIVVGIDHGGDKRIGELTPFKNEKYGGGNAEAYLKFLTQILKPYIDSKYRTLPGYKHTGIFGSSLGGLVSFYAGLRYPDTFSKIGVYSPSFWFSDNIYSYAEETPLNPQTKFYFLAGTEEGEEVIPDIEKMIGILQKKGLKEENYQLKIVEDGKHNEKLWRDSFPETFEWLEDYESL</sequence>
<gene>
    <name evidence="2" type="ORF">ACFQ3Q_06775</name>
</gene>
<dbReference type="RefSeq" id="WP_380744184.1">
    <property type="nucleotide sequence ID" value="NZ_JBHTLI010000001.1"/>
</dbReference>
<keyword evidence="3" id="KW-1185">Reference proteome</keyword>
<dbReference type="PANTHER" id="PTHR48098">
    <property type="entry name" value="ENTEROCHELIN ESTERASE-RELATED"/>
    <property type="match status" value="1"/>
</dbReference>
<keyword evidence="1" id="KW-0732">Signal</keyword>
<dbReference type="InterPro" id="IPR029058">
    <property type="entry name" value="AB_hydrolase_fold"/>
</dbReference>
<dbReference type="Gene3D" id="3.40.50.1820">
    <property type="entry name" value="alpha/beta hydrolase"/>
    <property type="match status" value="1"/>
</dbReference>
<name>A0ABW3NRE1_9FLAO</name>
<dbReference type="SUPFAM" id="SSF53474">
    <property type="entry name" value="alpha/beta-Hydrolases"/>
    <property type="match status" value="1"/>
</dbReference>
<evidence type="ECO:0000256" key="1">
    <source>
        <dbReference type="SAM" id="SignalP"/>
    </source>
</evidence>
<dbReference type="EMBL" id="JBHTLI010000001">
    <property type="protein sequence ID" value="MFD1095444.1"/>
    <property type="molecule type" value="Genomic_DNA"/>
</dbReference>
<comment type="caution">
    <text evidence="2">The sequence shown here is derived from an EMBL/GenBank/DDBJ whole genome shotgun (WGS) entry which is preliminary data.</text>
</comment>
<dbReference type="InterPro" id="IPR000801">
    <property type="entry name" value="Esterase-like"/>
</dbReference>
<organism evidence="2 3">
    <name type="scientific">Salegentibacter chungangensis</name>
    <dbReference type="NCBI Taxonomy" id="1335724"/>
    <lineage>
        <taxon>Bacteria</taxon>
        <taxon>Pseudomonadati</taxon>
        <taxon>Bacteroidota</taxon>
        <taxon>Flavobacteriia</taxon>
        <taxon>Flavobacteriales</taxon>
        <taxon>Flavobacteriaceae</taxon>
        <taxon>Salegentibacter</taxon>
    </lineage>
</organism>
<accession>A0ABW3NRE1</accession>
<feature type="chain" id="PRO_5046047127" evidence="1">
    <location>
        <begin position="21"/>
        <end position="271"/>
    </location>
</feature>
<dbReference type="Pfam" id="PF00756">
    <property type="entry name" value="Esterase"/>
    <property type="match status" value="1"/>
</dbReference>
<reference evidence="3" key="1">
    <citation type="journal article" date="2019" name="Int. J. Syst. Evol. Microbiol.">
        <title>The Global Catalogue of Microorganisms (GCM) 10K type strain sequencing project: providing services to taxonomists for standard genome sequencing and annotation.</title>
        <authorList>
            <consortium name="The Broad Institute Genomics Platform"/>
            <consortium name="The Broad Institute Genome Sequencing Center for Infectious Disease"/>
            <person name="Wu L."/>
            <person name="Ma J."/>
        </authorList>
    </citation>
    <scope>NUCLEOTIDE SEQUENCE [LARGE SCALE GENOMIC DNA]</scope>
    <source>
        <strain evidence="3">CCUG 64793</strain>
    </source>
</reference>
<dbReference type="InterPro" id="IPR050583">
    <property type="entry name" value="Mycobacterial_A85_antigen"/>
</dbReference>
<feature type="signal peptide" evidence="1">
    <location>
        <begin position="1"/>
        <end position="20"/>
    </location>
</feature>
<dbReference type="GO" id="GO:0016787">
    <property type="term" value="F:hydrolase activity"/>
    <property type="evidence" value="ECO:0007669"/>
    <property type="project" value="UniProtKB-KW"/>
</dbReference>
<evidence type="ECO:0000313" key="3">
    <source>
        <dbReference type="Proteomes" id="UP001597131"/>
    </source>
</evidence>
<dbReference type="PANTHER" id="PTHR48098:SF6">
    <property type="entry name" value="FERRI-BACILLIBACTIN ESTERASE BESA"/>
    <property type="match status" value="1"/>
</dbReference>
<evidence type="ECO:0000313" key="2">
    <source>
        <dbReference type="EMBL" id="MFD1095444.1"/>
    </source>
</evidence>
<proteinExistence type="predicted"/>
<protein>
    <submittedName>
        <fullName evidence="2">Alpha/beta hydrolase</fullName>
    </submittedName>
</protein>
<keyword evidence="2" id="KW-0378">Hydrolase</keyword>
<dbReference type="Proteomes" id="UP001597131">
    <property type="component" value="Unassembled WGS sequence"/>
</dbReference>